<feature type="coiled-coil region" evidence="5">
    <location>
        <begin position="130"/>
        <end position="188"/>
    </location>
</feature>
<comment type="caution">
    <text evidence="6">The sequence shown here is derived from an EMBL/GenBank/DDBJ whole genome shotgun (WGS) entry which is preliminary data.</text>
</comment>
<dbReference type="InterPro" id="IPR008501">
    <property type="entry name" value="THOC7/Mft1"/>
</dbReference>
<evidence type="ECO:0000256" key="4">
    <source>
        <dbReference type="ARBA" id="ARBA00023242"/>
    </source>
</evidence>
<dbReference type="Proteomes" id="UP001208570">
    <property type="component" value="Unassembled WGS sequence"/>
</dbReference>
<comment type="subcellular location">
    <subcellularLocation>
        <location evidence="1">Nucleus</location>
    </subcellularLocation>
</comment>
<name>A0AAD9J517_9ANNE</name>
<dbReference type="EMBL" id="JAODUP010000601">
    <property type="protein sequence ID" value="KAK2146538.1"/>
    <property type="molecule type" value="Genomic_DNA"/>
</dbReference>
<dbReference type="Pfam" id="PF05615">
    <property type="entry name" value="THOC7"/>
    <property type="match status" value="1"/>
</dbReference>
<organism evidence="6 7">
    <name type="scientific">Paralvinella palmiformis</name>
    <dbReference type="NCBI Taxonomy" id="53620"/>
    <lineage>
        <taxon>Eukaryota</taxon>
        <taxon>Metazoa</taxon>
        <taxon>Spiralia</taxon>
        <taxon>Lophotrochozoa</taxon>
        <taxon>Annelida</taxon>
        <taxon>Polychaeta</taxon>
        <taxon>Sedentaria</taxon>
        <taxon>Canalipalpata</taxon>
        <taxon>Terebellida</taxon>
        <taxon>Terebelliformia</taxon>
        <taxon>Alvinellidae</taxon>
        <taxon>Paralvinella</taxon>
    </lineage>
</organism>
<dbReference type="GO" id="GO:0006406">
    <property type="term" value="P:mRNA export from nucleus"/>
    <property type="evidence" value="ECO:0007669"/>
    <property type="project" value="TreeGrafter"/>
</dbReference>
<dbReference type="GO" id="GO:0000445">
    <property type="term" value="C:THO complex part of transcription export complex"/>
    <property type="evidence" value="ECO:0007669"/>
    <property type="project" value="InterPro"/>
</dbReference>
<dbReference type="PANTHER" id="PTHR23405:SF5">
    <property type="entry name" value="THO COMPLEX SUBUNIT 7 HOMOLOG"/>
    <property type="match status" value="1"/>
</dbReference>
<gene>
    <name evidence="6" type="ORF">LSH36_601g01024</name>
</gene>
<evidence type="ECO:0000313" key="7">
    <source>
        <dbReference type="Proteomes" id="UP001208570"/>
    </source>
</evidence>
<evidence type="ECO:0000256" key="5">
    <source>
        <dbReference type="SAM" id="Coils"/>
    </source>
</evidence>
<comment type="similarity">
    <text evidence="2">Belongs to the THOC7 family.</text>
</comment>
<keyword evidence="3 5" id="KW-0175">Coiled coil</keyword>
<dbReference type="PANTHER" id="PTHR23405">
    <property type="entry name" value="MAINTENANCE OF KILLER 16 MAK16 PROTEIN-RELATED"/>
    <property type="match status" value="1"/>
</dbReference>
<keyword evidence="7" id="KW-1185">Reference proteome</keyword>
<evidence type="ECO:0000313" key="6">
    <source>
        <dbReference type="EMBL" id="KAK2146538.1"/>
    </source>
</evidence>
<accession>A0AAD9J517</accession>
<dbReference type="GO" id="GO:0006397">
    <property type="term" value="P:mRNA processing"/>
    <property type="evidence" value="ECO:0007669"/>
    <property type="project" value="InterPro"/>
</dbReference>
<sequence>MLQKYDVIKRKLLIEGDGGNDDIRISRLLKTFLKWCQSPDSEESKVTYQRMFSTLAQCEFSMEKSYLVHQMNIEEQNKYEELQSEIDKNINLAIEKIAACKCELHKAKRIRRNRQEYDALAKVIEQHPDRQQTHSQLEELDRELKSMKDTKESLQKKLDLRRKQFHVLVTAIYELQRLLEEDEQLEQEADTDHMDM</sequence>
<evidence type="ECO:0008006" key="8">
    <source>
        <dbReference type="Google" id="ProtNLM"/>
    </source>
</evidence>
<reference evidence="6" key="1">
    <citation type="journal article" date="2023" name="Mol. Biol. Evol.">
        <title>Third-Generation Sequencing Reveals the Adaptive Role of the Epigenome in Three Deep-Sea Polychaetes.</title>
        <authorList>
            <person name="Perez M."/>
            <person name="Aroh O."/>
            <person name="Sun Y."/>
            <person name="Lan Y."/>
            <person name="Juniper S.K."/>
            <person name="Young C.R."/>
            <person name="Angers B."/>
            <person name="Qian P.Y."/>
        </authorList>
    </citation>
    <scope>NUCLEOTIDE SEQUENCE</scope>
    <source>
        <strain evidence="6">P08H-3</strain>
    </source>
</reference>
<evidence type="ECO:0000256" key="1">
    <source>
        <dbReference type="ARBA" id="ARBA00004123"/>
    </source>
</evidence>
<keyword evidence="4" id="KW-0539">Nucleus</keyword>
<evidence type="ECO:0000256" key="2">
    <source>
        <dbReference type="ARBA" id="ARBA00006482"/>
    </source>
</evidence>
<protein>
    <recommendedName>
        <fullName evidence="8">THO complex subunit 7 homolog</fullName>
    </recommendedName>
</protein>
<proteinExistence type="inferred from homology"/>
<evidence type="ECO:0000256" key="3">
    <source>
        <dbReference type="ARBA" id="ARBA00023054"/>
    </source>
</evidence>
<dbReference type="AlphaFoldDB" id="A0AAD9J517"/>